<proteinExistence type="predicted"/>
<dbReference type="AlphaFoldDB" id="A0A0D7B4A7"/>
<dbReference type="Proteomes" id="UP000054007">
    <property type="component" value="Unassembled WGS sequence"/>
</dbReference>
<accession>A0A0D7B4A7</accession>
<name>A0A0D7B4A7_9AGAR</name>
<evidence type="ECO:0000313" key="2">
    <source>
        <dbReference type="Proteomes" id="UP000054007"/>
    </source>
</evidence>
<dbReference type="EMBL" id="KN880591">
    <property type="protein sequence ID" value="KIY65403.1"/>
    <property type="molecule type" value="Genomic_DNA"/>
</dbReference>
<dbReference type="Gene3D" id="3.80.10.10">
    <property type="entry name" value="Ribonuclease Inhibitor"/>
    <property type="match status" value="1"/>
</dbReference>
<organism evidence="1 2">
    <name type="scientific">Cylindrobasidium torrendii FP15055 ss-10</name>
    <dbReference type="NCBI Taxonomy" id="1314674"/>
    <lineage>
        <taxon>Eukaryota</taxon>
        <taxon>Fungi</taxon>
        <taxon>Dikarya</taxon>
        <taxon>Basidiomycota</taxon>
        <taxon>Agaricomycotina</taxon>
        <taxon>Agaricomycetes</taxon>
        <taxon>Agaricomycetidae</taxon>
        <taxon>Agaricales</taxon>
        <taxon>Marasmiineae</taxon>
        <taxon>Physalacriaceae</taxon>
        <taxon>Cylindrobasidium</taxon>
    </lineage>
</organism>
<sequence length="156" mass="17315">MVFGAEPGSTDARQIILPTLFASDILSVETIEIFCVLPQQHSLILGPFLESCPHSLRTLRLRITNLRSADLQKLSDKTLVPQLQCLDLRGSTTDGSPLQQLSAVVQSRQGTIQQLRLNSAPPVGRSRWNEVEEQVEVRYGPRIEQFDGKIPLPGDD</sequence>
<keyword evidence="2" id="KW-1185">Reference proteome</keyword>
<protein>
    <submittedName>
        <fullName evidence="1">Uncharacterized protein</fullName>
    </submittedName>
</protein>
<evidence type="ECO:0000313" key="1">
    <source>
        <dbReference type="EMBL" id="KIY65403.1"/>
    </source>
</evidence>
<dbReference type="SUPFAM" id="SSF52047">
    <property type="entry name" value="RNI-like"/>
    <property type="match status" value="1"/>
</dbReference>
<gene>
    <name evidence="1" type="ORF">CYLTODRAFT_65540</name>
</gene>
<reference evidence="1 2" key="1">
    <citation type="journal article" date="2015" name="Fungal Genet. Biol.">
        <title>Evolution of novel wood decay mechanisms in Agaricales revealed by the genome sequences of Fistulina hepatica and Cylindrobasidium torrendii.</title>
        <authorList>
            <person name="Floudas D."/>
            <person name="Held B.W."/>
            <person name="Riley R."/>
            <person name="Nagy L.G."/>
            <person name="Koehler G."/>
            <person name="Ransdell A.S."/>
            <person name="Younus H."/>
            <person name="Chow J."/>
            <person name="Chiniquy J."/>
            <person name="Lipzen A."/>
            <person name="Tritt A."/>
            <person name="Sun H."/>
            <person name="Haridas S."/>
            <person name="LaButti K."/>
            <person name="Ohm R.A."/>
            <person name="Kues U."/>
            <person name="Blanchette R.A."/>
            <person name="Grigoriev I.V."/>
            <person name="Minto R.E."/>
            <person name="Hibbett D.S."/>
        </authorList>
    </citation>
    <scope>NUCLEOTIDE SEQUENCE [LARGE SCALE GENOMIC DNA]</scope>
    <source>
        <strain evidence="1 2">FP15055 ss-10</strain>
    </source>
</reference>
<dbReference type="InterPro" id="IPR032675">
    <property type="entry name" value="LRR_dom_sf"/>
</dbReference>